<name>A0ACC1H9L7_9FUNG</name>
<keyword evidence="2" id="KW-1185">Reference proteome</keyword>
<gene>
    <name evidence="1" type="ORF">EV182_006447</name>
</gene>
<comment type="caution">
    <text evidence="1">The sequence shown here is derived from an EMBL/GenBank/DDBJ whole genome shotgun (WGS) entry which is preliminary data.</text>
</comment>
<evidence type="ECO:0000313" key="1">
    <source>
        <dbReference type="EMBL" id="KAJ1672812.1"/>
    </source>
</evidence>
<feature type="non-terminal residue" evidence="1">
    <location>
        <position position="56"/>
    </location>
</feature>
<accession>A0ACC1H9L7</accession>
<dbReference type="Proteomes" id="UP001145114">
    <property type="component" value="Unassembled WGS sequence"/>
</dbReference>
<evidence type="ECO:0000313" key="2">
    <source>
        <dbReference type="Proteomes" id="UP001145114"/>
    </source>
</evidence>
<reference evidence="1" key="1">
    <citation type="submission" date="2022-06" db="EMBL/GenBank/DDBJ databases">
        <title>Phylogenomic reconstructions and comparative analyses of Kickxellomycotina fungi.</title>
        <authorList>
            <person name="Reynolds N.K."/>
            <person name="Stajich J.E."/>
            <person name="Barry K."/>
            <person name="Grigoriev I.V."/>
            <person name="Crous P."/>
            <person name="Smith M.E."/>
        </authorList>
    </citation>
    <scope>NUCLEOTIDE SEQUENCE</scope>
    <source>
        <strain evidence="1">RSA 2271</strain>
    </source>
</reference>
<dbReference type="EMBL" id="JAMZIH010007790">
    <property type="protein sequence ID" value="KAJ1672812.1"/>
    <property type="molecule type" value="Genomic_DNA"/>
</dbReference>
<proteinExistence type="predicted"/>
<sequence length="56" mass="6352">DRYVLLSDSDTVASAGLKDEQVIYITFRTGDGMWEDVYIEPYPIDTEDTEDDDAAM</sequence>
<organism evidence="1 2">
    <name type="scientific">Spiromyces aspiralis</name>
    <dbReference type="NCBI Taxonomy" id="68401"/>
    <lineage>
        <taxon>Eukaryota</taxon>
        <taxon>Fungi</taxon>
        <taxon>Fungi incertae sedis</taxon>
        <taxon>Zoopagomycota</taxon>
        <taxon>Kickxellomycotina</taxon>
        <taxon>Kickxellomycetes</taxon>
        <taxon>Kickxellales</taxon>
        <taxon>Kickxellaceae</taxon>
        <taxon>Spiromyces</taxon>
    </lineage>
</organism>
<protein>
    <submittedName>
        <fullName evidence="1">Uncharacterized protein</fullName>
    </submittedName>
</protein>
<feature type="non-terminal residue" evidence="1">
    <location>
        <position position="1"/>
    </location>
</feature>